<dbReference type="EMBL" id="MDYQ01000079">
    <property type="protein sequence ID" value="PRP83602.1"/>
    <property type="molecule type" value="Genomic_DNA"/>
</dbReference>
<name>A0A2P6NI40_9EUKA</name>
<protein>
    <submittedName>
        <fullName evidence="2">Uncharacterized protein</fullName>
    </submittedName>
</protein>
<comment type="caution">
    <text evidence="2">The sequence shown here is derived from an EMBL/GenBank/DDBJ whole genome shotgun (WGS) entry which is preliminary data.</text>
</comment>
<keyword evidence="1" id="KW-0472">Membrane</keyword>
<organism evidence="2 3">
    <name type="scientific">Planoprotostelium fungivorum</name>
    <dbReference type="NCBI Taxonomy" id="1890364"/>
    <lineage>
        <taxon>Eukaryota</taxon>
        <taxon>Amoebozoa</taxon>
        <taxon>Evosea</taxon>
        <taxon>Variosea</taxon>
        <taxon>Cavosteliida</taxon>
        <taxon>Cavosteliaceae</taxon>
        <taxon>Planoprotostelium</taxon>
    </lineage>
</organism>
<accession>A0A2P6NI40</accession>
<reference evidence="2 3" key="1">
    <citation type="journal article" date="2018" name="Genome Biol. Evol.">
        <title>Multiple Roots of Fruiting Body Formation in Amoebozoa.</title>
        <authorList>
            <person name="Hillmann F."/>
            <person name="Forbes G."/>
            <person name="Novohradska S."/>
            <person name="Ferling I."/>
            <person name="Riege K."/>
            <person name="Groth M."/>
            <person name="Westermann M."/>
            <person name="Marz M."/>
            <person name="Spaller T."/>
            <person name="Winckler T."/>
            <person name="Schaap P."/>
            <person name="Glockner G."/>
        </authorList>
    </citation>
    <scope>NUCLEOTIDE SEQUENCE [LARGE SCALE GENOMIC DNA]</scope>
    <source>
        <strain evidence="2 3">Jena</strain>
    </source>
</reference>
<keyword evidence="1" id="KW-0812">Transmembrane</keyword>
<proteinExistence type="predicted"/>
<keyword evidence="1" id="KW-1133">Transmembrane helix</keyword>
<feature type="transmembrane region" description="Helical" evidence="1">
    <location>
        <begin position="174"/>
        <end position="192"/>
    </location>
</feature>
<dbReference type="Proteomes" id="UP000241769">
    <property type="component" value="Unassembled WGS sequence"/>
</dbReference>
<evidence type="ECO:0000313" key="3">
    <source>
        <dbReference type="Proteomes" id="UP000241769"/>
    </source>
</evidence>
<evidence type="ECO:0000256" key="1">
    <source>
        <dbReference type="SAM" id="Phobius"/>
    </source>
</evidence>
<keyword evidence="3" id="KW-1185">Reference proteome</keyword>
<evidence type="ECO:0000313" key="2">
    <source>
        <dbReference type="EMBL" id="PRP83602.1"/>
    </source>
</evidence>
<gene>
    <name evidence="2" type="ORF">PROFUN_08328</name>
</gene>
<sequence length="234" mass="27342">MDHLESIIRTMDTRQTTERKPTNLNAELRIMPKMDLTKSSDGFETFFIQHKNLEAQVRILQEEVASMKRKVFLFEEETNRNRWNIRYSRNMAILSNLLLGLWIFWSRLLSHVQKQHKGKLLGFVMPHLRIGTQTGEYSLRKILTEGGVKAISKSWVFFAGAFLLTRTRSWKRHLGLALTTAYSLYLALFSRFLPWTNFFNMFANVLYITAGALTINHSGDTNESLTDYLDFHNK</sequence>
<dbReference type="AlphaFoldDB" id="A0A2P6NI40"/>
<dbReference type="InParanoid" id="A0A2P6NI40"/>
<dbReference type="OrthoDB" id="19634at2759"/>
<feature type="transmembrane region" description="Helical" evidence="1">
    <location>
        <begin position="91"/>
        <end position="109"/>
    </location>
</feature>